<evidence type="ECO:0000313" key="1">
    <source>
        <dbReference type="EMBL" id="KEQ30601.1"/>
    </source>
</evidence>
<dbReference type="AlphaFoldDB" id="A0A081PIS8"/>
<protein>
    <submittedName>
        <fullName evidence="1">Glycosyltransferase</fullName>
    </submittedName>
</protein>
<dbReference type="EMBL" id="JNFF01000033">
    <property type="protein sequence ID" value="KEQ30601.1"/>
    <property type="molecule type" value="Genomic_DNA"/>
</dbReference>
<dbReference type="SUPFAM" id="SSF53756">
    <property type="entry name" value="UDP-Glycosyltransferase/glycogen phosphorylase"/>
    <property type="match status" value="1"/>
</dbReference>
<name>A0A081PIS8_9SPHI</name>
<dbReference type="RefSeq" id="WP_051759732.1">
    <property type="nucleotide sequence ID" value="NZ_JNFF01000033.1"/>
</dbReference>
<comment type="caution">
    <text evidence="1">The sequence shown here is derived from an EMBL/GenBank/DDBJ whole genome shotgun (WGS) entry which is preliminary data.</text>
</comment>
<dbReference type="eggNOG" id="COG0438">
    <property type="taxonomic scope" value="Bacteria"/>
</dbReference>
<dbReference type="Gene3D" id="3.40.50.2000">
    <property type="entry name" value="Glycogen Phosphorylase B"/>
    <property type="match status" value="1"/>
</dbReference>
<keyword evidence="2" id="KW-1185">Reference proteome</keyword>
<dbReference type="Pfam" id="PF13692">
    <property type="entry name" value="Glyco_trans_1_4"/>
    <property type="match status" value="1"/>
</dbReference>
<accession>A0A081PIS8</accession>
<dbReference type="CDD" id="cd03801">
    <property type="entry name" value="GT4_PimA-like"/>
    <property type="match status" value="1"/>
</dbReference>
<keyword evidence="1" id="KW-0808">Transferase</keyword>
<reference evidence="1 2" key="1">
    <citation type="journal article" date="1992" name="Int. J. Syst. Bacteriol.">
        <title>Sphingobacterium antarcticus sp. nov. a Psychrotrophic Bacterium from the Soils of Schirmacher Oasis, Antarctica.</title>
        <authorList>
            <person name="Shivaji S."/>
            <person name="Ray M.K."/>
            <person name="Rao N.S."/>
            <person name="Saiserr L."/>
            <person name="Jagannadham M.V."/>
            <person name="Kumar G.S."/>
            <person name="Reddy G."/>
            <person name="Bhargava P.M."/>
        </authorList>
    </citation>
    <scope>NUCLEOTIDE SEQUENCE [LARGE SCALE GENOMIC DNA]</scope>
    <source>
        <strain evidence="1 2">4BY</strain>
    </source>
</reference>
<dbReference type="OrthoDB" id="9807209at2"/>
<dbReference type="Proteomes" id="UP000028007">
    <property type="component" value="Unassembled WGS sequence"/>
</dbReference>
<dbReference type="GO" id="GO:0016740">
    <property type="term" value="F:transferase activity"/>
    <property type="evidence" value="ECO:0007669"/>
    <property type="project" value="UniProtKB-KW"/>
</dbReference>
<proteinExistence type="predicted"/>
<organism evidence="1 2">
    <name type="scientific">Pedobacter antarcticus 4BY</name>
    <dbReference type="NCBI Taxonomy" id="1358423"/>
    <lineage>
        <taxon>Bacteria</taxon>
        <taxon>Pseudomonadati</taxon>
        <taxon>Bacteroidota</taxon>
        <taxon>Sphingobacteriia</taxon>
        <taxon>Sphingobacteriales</taxon>
        <taxon>Sphingobacteriaceae</taxon>
        <taxon>Pedobacter</taxon>
    </lineage>
</organism>
<sequence length="417" mass="47598">MKSKKILIIGLVWPEPDSSAAGTRIIQLIKLLLAETHQLIFACAAGKGPYSFDLSGLGVTEQTISLNHSSFDAFLQEINPEIVIYDRFVTEEQYGWRIAEHCPDAITILDTEDLHGLRKARQQAHKHQKDFNPDAVFSDPVTIREISAIMRCDLSLIISEAEMLLLLEKFRIDPSLLCYIPFLEEPIKPADILQWKKYQDREGFMFIGNFLHEPNWNTVQVLKTKIWPALSKILPGVGMHIYGAYCSQKITQLHNVKERFYVHGRADDSLEAISMHRILLAPILFGAGLKGKLIHAMRTGTPSVTTTIGAEGMPGELEWNGLVTDDLEEFPQFAAQLYTNKELWTQYRNNGIAIINERFEKTKSSKAFISMLHNILTNLEQHRKHNFTGRILRFQTMNSTKYMSLWIEQKNAADQSR</sequence>
<gene>
    <name evidence="1" type="ORF">N180_05100</name>
</gene>
<evidence type="ECO:0000313" key="2">
    <source>
        <dbReference type="Proteomes" id="UP000028007"/>
    </source>
</evidence>